<dbReference type="FunFam" id="3.30.160.60:FF:000183">
    <property type="entry name" value="E3 ubiquitin-protein ligase ZFP91"/>
    <property type="match status" value="1"/>
</dbReference>
<dbReference type="InterPro" id="IPR051061">
    <property type="entry name" value="Zinc_finger_trans_reg"/>
</dbReference>
<dbReference type="AlphaFoldDB" id="A0A8C5CUV1"/>
<evidence type="ECO:0000256" key="17">
    <source>
        <dbReference type="PROSITE-ProRule" id="PRU00042"/>
    </source>
</evidence>
<dbReference type="PROSITE" id="PS50157">
    <property type="entry name" value="ZINC_FINGER_C2H2_2"/>
    <property type="match status" value="4"/>
</dbReference>
<dbReference type="PANTHER" id="PTHR46179">
    <property type="entry name" value="ZINC FINGER PROTEIN"/>
    <property type="match status" value="1"/>
</dbReference>
<proteinExistence type="inferred from homology"/>
<dbReference type="Proteomes" id="UP000694546">
    <property type="component" value="Chromosome 2"/>
</dbReference>
<reference evidence="20" key="2">
    <citation type="submission" date="2025-09" db="UniProtKB">
        <authorList>
            <consortium name="Ensembl"/>
        </authorList>
    </citation>
    <scope>IDENTIFICATION</scope>
</reference>
<evidence type="ECO:0000256" key="13">
    <source>
        <dbReference type="ARBA" id="ARBA00065419"/>
    </source>
</evidence>
<evidence type="ECO:0000256" key="1">
    <source>
        <dbReference type="ARBA" id="ARBA00004123"/>
    </source>
</evidence>
<feature type="region of interest" description="Disordered" evidence="18">
    <location>
        <begin position="1"/>
        <end position="20"/>
    </location>
</feature>
<dbReference type="FunFam" id="3.30.160.60:FF:000685">
    <property type="entry name" value="Zinc finger protein 653"/>
    <property type="match status" value="1"/>
</dbReference>
<keyword evidence="5" id="KW-0677">Repeat</keyword>
<evidence type="ECO:0000256" key="14">
    <source>
        <dbReference type="ARBA" id="ARBA00068372"/>
    </source>
</evidence>
<evidence type="ECO:0000256" key="18">
    <source>
        <dbReference type="SAM" id="MobiDB-lite"/>
    </source>
</evidence>
<dbReference type="GO" id="GO:0006357">
    <property type="term" value="P:regulation of transcription by RNA polymerase II"/>
    <property type="evidence" value="ECO:0007669"/>
    <property type="project" value="TreeGrafter"/>
</dbReference>
<dbReference type="GeneTree" id="ENSGT00940000160257"/>
<dbReference type="Ensembl" id="ENSGMOT00000041210.1">
    <property type="protein sequence ID" value="ENSGMOP00000067348.1"/>
    <property type="gene ID" value="ENSGMOG00000025526.1"/>
</dbReference>
<dbReference type="GO" id="GO:0003677">
    <property type="term" value="F:DNA binding"/>
    <property type="evidence" value="ECO:0007669"/>
    <property type="project" value="UniProtKB-KW"/>
</dbReference>
<gene>
    <name evidence="20" type="primary">znf653</name>
</gene>
<keyword evidence="3" id="KW-0678">Repressor</keyword>
<dbReference type="Pfam" id="PF00096">
    <property type="entry name" value="zf-C2H2"/>
    <property type="match status" value="2"/>
</dbReference>
<evidence type="ECO:0000256" key="15">
    <source>
        <dbReference type="ARBA" id="ARBA00077301"/>
    </source>
</evidence>
<evidence type="ECO:0000313" key="21">
    <source>
        <dbReference type="Proteomes" id="UP000694546"/>
    </source>
</evidence>
<keyword evidence="11" id="KW-0539">Nucleus</keyword>
<evidence type="ECO:0000256" key="11">
    <source>
        <dbReference type="ARBA" id="ARBA00023242"/>
    </source>
</evidence>
<feature type="domain" description="C2H2-type" evidence="19">
    <location>
        <begin position="665"/>
        <end position="693"/>
    </location>
</feature>
<dbReference type="SMART" id="SM00355">
    <property type="entry name" value="ZnF_C2H2"/>
    <property type="match status" value="5"/>
</dbReference>
<keyword evidence="10" id="KW-0804">Transcription</keyword>
<keyword evidence="8" id="KW-0805">Transcription regulation</keyword>
<comment type="subcellular location">
    <subcellularLocation>
        <location evidence="1">Nucleus</location>
    </subcellularLocation>
</comment>
<dbReference type="Gene3D" id="3.30.160.60">
    <property type="entry name" value="Classic Zinc Finger"/>
    <property type="match status" value="4"/>
</dbReference>
<comment type="similarity">
    <text evidence="2">Belongs to the krueppel C2H2-type zinc-finger protein family.</text>
</comment>
<dbReference type="GO" id="GO:0005634">
    <property type="term" value="C:nucleus"/>
    <property type="evidence" value="ECO:0007669"/>
    <property type="project" value="UniProtKB-SubCell"/>
</dbReference>
<evidence type="ECO:0000256" key="8">
    <source>
        <dbReference type="ARBA" id="ARBA00023015"/>
    </source>
</evidence>
<evidence type="ECO:0000313" key="20">
    <source>
        <dbReference type="Ensembl" id="ENSGMOP00000067348.1"/>
    </source>
</evidence>
<feature type="compositionally biased region" description="Acidic residues" evidence="18">
    <location>
        <begin position="233"/>
        <end position="243"/>
    </location>
</feature>
<evidence type="ECO:0000259" key="19">
    <source>
        <dbReference type="PROSITE" id="PS50157"/>
    </source>
</evidence>
<dbReference type="InterPro" id="IPR013087">
    <property type="entry name" value="Znf_C2H2_type"/>
</dbReference>
<dbReference type="PROSITE" id="PS00028">
    <property type="entry name" value="ZINC_FINGER_C2H2_1"/>
    <property type="match status" value="5"/>
</dbReference>
<feature type="region of interest" description="Disordered" evidence="18">
    <location>
        <begin position="226"/>
        <end position="350"/>
    </location>
</feature>
<feature type="compositionally biased region" description="Basic and acidic residues" evidence="18">
    <location>
        <begin position="263"/>
        <end position="273"/>
    </location>
</feature>
<evidence type="ECO:0000256" key="7">
    <source>
        <dbReference type="ARBA" id="ARBA00022833"/>
    </source>
</evidence>
<evidence type="ECO:0000256" key="6">
    <source>
        <dbReference type="ARBA" id="ARBA00022771"/>
    </source>
</evidence>
<feature type="compositionally biased region" description="Basic and acidic residues" evidence="18">
    <location>
        <begin position="325"/>
        <end position="335"/>
    </location>
</feature>
<evidence type="ECO:0000256" key="2">
    <source>
        <dbReference type="ARBA" id="ARBA00006991"/>
    </source>
</evidence>
<protein>
    <recommendedName>
        <fullName evidence="14">Zinc finger protein 653</fullName>
    </recommendedName>
    <alternativeName>
        <fullName evidence="16">67 kDa zinc finger protein</fullName>
    </alternativeName>
    <alternativeName>
        <fullName evidence="15">Zinc finger protein Zip67</fullName>
    </alternativeName>
</protein>
<keyword evidence="9" id="KW-0238">DNA-binding</keyword>
<evidence type="ECO:0000256" key="3">
    <source>
        <dbReference type="ARBA" id="ARBA00022491"/>
    </source>
</evidence>
<evidence type="ECO:0000256" key="4">
    <source>
        <dbReference type="ARBA" id="ARBA00022723"/>
    </source>
</evidence>
<name>A0A8C5CUV1_GADMO</name>
<comment type="function">
    <text evidence="12">Transcriptional repressor. May repress NR5A1, PPARG, NR1H3, NR4A2, ESR1 and NR3C1 transcriptional activity.</text>
</comment>
<reference evidence="20" key="1">
    <citation type="submission" date="2025-08" db="UniProtKB">
        <authorList>
            <consortium name="Ensembl"/>
        </authorList>
    </citation>
    <scope>IDENTIFICATION</scope>
</reference>
<dbReference type="GO" id="GO:0003712">
    <property type="term" value="F:transcription coregulator activity"/>
    <property type="evidence" value="ECO:0007669"/>
    <property type="project" value="TreeGrafter"/>
</dbReference>
<evidence type="ECO:0000256" key="16">
    <source>
        <dbReference type="ARBA" id="ARBA00078486"/>
    </source>
</evidence>
<dbReference type="PANTHER" id="PTHR46179:SF9">
    <property type="entry name" value="ZINC FINGER PROTEIN 653"/>
    <property type="match status" value="1"/>
</dbReference>
<dbReference type="FunFam" id="3.30.160.60:FF:000651">
    <property type="entry name" value="Putative zinc finger protein 653"/>
    <property type="match status" value="1"/>
</dbReference>
<dbReference type="InterPro" id="IPR036236">
    <property type="entry name" value="Znf_C2H2_sf"/>
</dbReference>
<evidence type="ECO:0000256" key="9">
    <source>
        <dbReference type="ARBA" id="ARBA00023125"/>
    </source>
</evidence>
<sequence>MNNSAYNAGTIQGRKSNKSNQSNILTNQTEILEFFCHVRYVWCHFRFFATQSQHNNCRVFVANMADLYAGLESPLDNTNGVLRRCRGRPRLTDTDRAQRRLESRKKYDVRRVYLGESHRRWTDLRSRTSLSDAGLAEYLMLLDSTYGEKYLQNRHGEKNAPEIPGKHKKGIMEEDSSLKSLVSWYQDHSNSCPYEPQLRGLEPQPGFATAAAWRCPAEHSFVQYLLPPPGDTSESEPEGEVEGNGEGTTSRSLALVNGPVTRQRRDWVKRAQEREEDVGEQPDVCSARSPPPAPENFVGAEDQGSQRCAVVHVAGRGLQDGEPEEDRRREDHSGEGEGEGEGAGGGGGREVKFSEELEITAGGYTCVVMATALTDKLVKAEAEPALSHQGAGQLAESGQGVELGAESEHAELFGSQGLQTMIDGCQIQGQRSSLEGPQLIIITGPGYGSLAPEGLQLSVAPGAVEEVTCTVIQGVAFDQVCPSDAELRAAEEDEESISGLSDKHILEPTEQHLESSCERDRSRGLCRSRRSRRGPVIEADGMLKMFHCPYAGCSQVYVAISSYQNHVNLVHRKGRTKVCPHPGCGKKFYLSNHLHRHMIIHSGVRDFICETCGKSFKRKNHLEVHRRTHTGETPLQCEVCGYQCRQRASLNWHMKKHRTEEQYRFTCQHCGKRFEKLHSVKFHRLKSHPDQQASAP</sequence>
<feature type="domain" description="C2H2-type" evidence="19">
    <location>
        <begin position="635"/>
        <end position="662"/>
    </location>
</feature>
<dbReference type="SUPFAM" id="SSF57667">
    <property type="entry name" value="beta-beta-alpha zinc fingers"/>
    <property type="match status" value="2"/>
</dbReference>
<keyword evidence="21" id="KW-1185">Reference proteome</keyword>
<keyword evidence="7" id="KW-0862">Zinc</keyword>
<feature type="domain" description="C2H2-type" evidence="19">
    <location>
        <begin position="607"/>
        <end position="634"/>
    </location>
</feature>
<evidence type="ECO:0000256" key="5">
    <source>
        <dbReference type="ARBA" id="ARBA00022737"/>
    </source>
</evidence>
<keyword evidence="6 17" id="KW-0863">Zinc-finger</keyword>
<accession>A0A8C5CUV1</accession>
<evidence type="ECO:0000256" key="12">
    <source>
        <dbReference type="ARBA" id="ARBA00054837"/>
    </source>
</evidence>
<organism evidence="20 21">
    <name type="scientific">Gadus morhua</name>
    <name type="common">Atlantic cod</name>
    <dbReference type="NCBI Taxonomy" id="8049"/>
    <lineage>
        <taxon>Eukaryota</taxon>
        <taxon>Metazoa</taxon>
        <taxon>Chordata</taxon>
        <taxon>Craniata</taxon>
        <taxon>Vertebrata</taxon>
        <taxon>Euteleostomi</taxon>
        <taxon>Actinopterygii</taxon>
        <taxon>Neopterygii</taxon>
        <taxon>Teleostei</taxon>
        <taxon>Neoteleostei</taxon>
        <taxon>Acanthomorphata</taxon>
        <taxon>Zeiogadaria</taxon>
        <taxon>Gadariae</taxon>
        <taxon>Gadiformes</taxon>
        <taxon>Gadoidei</taxon>
        <taxon>Gadidae</taxon>
        <taxon>Gadus</taxon>
    </lineage>
</organism>
<dbReference type="GO" id="GO:0008270">
    <property type="term" value="F:zinc ion binding"/>
    <property type="evidence" value="ECO:0007669"/>
    <property type="project" value="UniProtKB-KW"/>
</dbReference>
<feature type="domain" description="C2H2-type" evidence="19">
    <location>
        <begin position="577"/>
        <end position="606"/>
    </location>
</feature>
<dbReference type="OMA" id="CAVMEGV"/>
<comment type="subunit">
    <text evidence="13">Interacts with NR5A1.</text>
</comment>
<keyword evidence="4" id="KW-0479">Metal-binding</keyword>
<evidence type="ECO:0000256" key="10">
    <source>
        <dbReference type="ARBA" id="ARBA00023163"/>
    </source>
</evidence>